<dbReference type="InterPro" id="IPR036388">
    <property type="entry name" value="WH-like_DNA-bd_sf"/>
</dbReference>
<dbReference type="InterPro" id="IPR007627">
    <property type="entry name" value="RNA_pol_sigma70_r2"/>
</dbReference>
<evidence type="ECO:0000256" key="3">
    <source>
        <dbReference type="ARBA" id="ARBA00023082"/>
    </source>
</evidence>
<dbReference type="InterPro" id="IPR013249">
    <property type="entry name" value="RNA_pol_sigma70_r4_t2"/>
</dbReference>
<dbReference type="Proteomes" id="UP001589607">
    <property type="component" value="Unassembled WGS sequence"/>
</dbReference>
<proteinExistence type="inferred from homology"/>
<dbReference type="InterPro" id="IPR039425">
    <property type="entry name" value="RNA_pol_sigma-70-like"/>
</dbReference>
<dbReference type="InterPro" id="IPR000838">
    <property type="entry name" value="RNA_pol_sigma70_ECF_CS"/>
</dbReference>
<evidence type="ECO:0000256" key="5">
    <source>
        <dbReference type="ARBA" id="ARBA00023163"/>
    </source>
</evidence>
<keyword evidence="4 6" id="KW-0238">DNA-binding</keyword>
<dbReference type="RefSeq" id="WP_236457227.1">
    <property type="nucleotide sequence ID" value="NZ_CBCSGE010000012.1"/>
</dbReference>
<feature type="domain" description="RNA polymerase sigma factor 70 region 4 type 2" evidence="8">
    <location>
        <begin position="125"/>
        <end position="175"/>
    </location>
</feature>
<sequence>MSDKALIFQDWVALYGDDLYNWAYVKTSSKELSEDLVQETFISGFKSFDKFENRSKPKTWLITILNNKIIDHFRKSSKVSYLSIEKNGEIFSDKMFDEENFWINNLDDTIWSTSKSENSSFVELKLKECLNNLPEKWNLAISYKYFSEKETKEICQELEVSVSNYWQIIHRAKLLLKKCIEI</sequence>
<name>A0ABV5GVN6_9FLAO</name>
<reference evidence="9 10" key="1">
    <citation type="submission" date="2024-09" db="EMBL/GenBank/DDBJ databases">
        <authorList>
            <person name="Sun Q."/>
            <person name="Mori K."/>
        </authorList>
    </citation>
    <scope>NUCLEOTIDE SEQUENCE [LARGE SCALE GENOMIC DNA]</scope>
    <source>
        <strain evidence="9 10">CECT 7955</strain>
    </source>
</reference>
<comment type="caution">
    <text evidence="9">The sequence shown here is derived from an EMBL/GenBank/DDBJ whole genome shotgun (WGS) entry which is preliminary data.</text>
</comment>
<dbReference type="PANTHER" id="PTHR43133">
    <property type="entry name" value="RNA POLYMERASE ECF-TYPE SIGMA FACTO"/>
    <property type="match status" value="1"/>
</dbReference>
<comment type="similarity">
    <text evidence="1 6">Belongs to the sigma-70 factor family. ECF subfamily.</text>
</comment>
<dbReference type="InterPro" id="IPR013324">
    <property type="entry name" value="RNA_pol_sigma_r3/r4-like"/>
</dbReference>
<protein>
    <recommendedName>
        <fullName evidence="6">RNA polymerase sigma factor</fullName>
    </recommendedName>
</protein>
<dbReference type="Gene3D" id="1.10.10.10">
    <property type="entry name" value="Winged helix-like DNA-binding domain superfamily/Winged helix DNA-binding domain"/>
    <property type="match status" value="1"/>
</dbReference>
<evidence type="ECO:0000256" key="6">
    <source>
        <dbReference type="RuleBase" id="RU000716"/>
    </source>
</evidence>
<dbReference type="InterPro" id="IPR014284">
    <property type="entry name" value="RNA_pol_sigma-70_dom"/>
</dbReference>
<evidence type="ECO:0000256" key="2">
    <source>
        <dbReference type="ARBA" id="ARBA00023015"/>
    </source>
</evidence>
<dbReference type="Pfam" id="PF04542">
    <property type="entry name" value="Sigma70_r2"/>
    <property type="match status" value="1"/>
</dbReference>
<feature type="domain" description="RNA polymerase sigma-70 region 2" evidence="7">
    <location>
        <begin position="12"/>
        <end position="77"/>
    </location>
</feature>
<dbReference type="EMBL" id="JBHMEY010000096">
    <property type="protein sequence ID" value="MFB9098890.1"/>
    <property type="molecule type" value="Genomic_DNA"/>
</dbReference>
<evidence type="ECO:0000259" key="8">
    <source>
        <dbReference type="Pfam" id="PF08281"/>
    </source>
</evidence>
<dbReference type="Gene3D" id="1.10.1740.10">
    <property type="match status" value="1"/>
</dbReference>
<gene>
    <name evidence="9" type="ORF">ACFFVF_20475</name>
</gene>
<dbReference type="CDD" id="cd06171">
    <property type="entry name" value="Sigma70_r4"/>
    <property type="match status" value="1"/>
</dbReference>
<organism evidence="9 10">
    <name type="scientific">Flavobacterium jumunjinense</name>
    <dbReference type="NCBI Taxonomy" id="998845"/>
    <lineage>
        <taxon>Bacteria</taxon>
        <taxon>Pseudomonadati</taxon>
        <taxon>Bacteroidota</taxon>
        <taxon>Flavobacteriia</taxon>
        <taxon>Flavobacteriales</taxon>
        <taxon>Flavobacteriaceae</taxon>
        <taxon>Flavobacterium</taxon>
    </lineage>
</organism>
<evidence type="ECO:0000313" key="9">
    <source>
        <dbReference type="EMBL" id="MFB9098890.1"/>
    </source>
</evidence>
<dbReference type="NCBIfam" id="TIGR02937">
    <property type="entry name" value="sigma70-ECF"/>
    <property type="match status" value="1"/>
</dbReference>
<keyword evidence="10" id="KW-1185">Reference proteome</keyword>
<evidence type="ECO:0000256" key="1">
    <source>
        <dbReference type="ARBA" id="ARBA00010641"/>
    </source>
</evidence>
<dbReference type="PANTHER" id="PTHR43133:SF8">
    <property type="entry name" value="RNA POLYMERASE SIGMA FACTOR HI_1459-RELATED"/>
    <property type="match status" value="1"/>
</dbReference>
<keyword evidence="5 6" id="KW-0804">Transcription</keyword>
<keyword evidence="2 6" id="KW-0805">Transcription regulation</keyword>
<dbReference type="SUPFAM" id="SSF88946">
    <property type="entry name" value="Sigma2 domain of RNA polymerase sigma factors"/>
    <property type="match status" value="1"/>
</dbReference>
<keyword evidence="3 6" id="KW-0731">Sigma factor</keyword>
<evidence type="ECO:0000259" key="7">
    <source>
        <dbReference type="Pfam" id="PF04542"/>
    </source>
</evidence>
<dbReference type="Pfam" id="PF08281">
    <property type="entry name" value="Sigma70_r4_2"/>
    <property type="match status" value="1"/>
</dbReference>
<dbReference type="InterPro" id="IPR013325">
    <property type="entry name" value="RNA_pol_sigma_r2"/>
</dbReference>
<evidence type="ECO:0000256" key="4">
    <source>
        <dbReference type="ARBA" id="ARBA00023125"/>
    </source>
</evidence>
<accession>A0ABV5GVN6</accession>
<evidence type="ECO:0000313" key="10">
    <source>
        <dbReference type="Proteomes" id="UP001589607"/>
    </source>
</evidence>
<dbReference type="SUPFAM" id="SSF88659">
    <property type="entry name" value="Sigma3 and sigma4 domains of RNA polymerase sigma factors"/>
    <property type="match status" value="1"/>
</dbReference>
<dbReference type="PROSITE" id="PS01063">
    <property type="entry name" value="SIGMA70_ECF"/>
    <property type="match status" value="1"/>
</dbReference>